<organism evidence="1 2">
    <name type="scientific">Coemansia reversa (strain ATCC 12441 / NRRL 1564)</name>
    <dbReference type="NCBI Taxonomy" id="763665"/>
    <lineage>
        <taxon>Eukaryota</taxon>
        <taxon>Fungi</taxon>
        <taxon>Fungi incertae sedis</taxon>
        <taxon>Zoopagomycota</taxon>
        <taxon>Kickxellomycotina</taxon>
        <taxon>Kickxellomycetes</taxon>
        <taxon>Kickxellales</taxon>
        <taxon>Kickxellaceae</taxon>
        <taxon>Coemansia</taxon>
    </lineage>
</organism>
<dbReference type="Proteomes" id="UP000242474">
    <property type="component" value="Unassembled WGS sequence"/>
</dbReference>
<evidence type="ECO:0000313" key="1">
    <source>
        <dbReference type="EMBL" id="PIA12722.1"/>
    </source>
</evidence>
<reference evidence="1 2" key="1">
    <citation type="journal article" date="2015" name="Genome Biol. Evol.">
        <title>Phylogenomic analyses indicate that early fungi evolved digesting cell walls of algal ancestors of land plants.</title>
        <authorList>
            <person name="Chang Y."/>
            <person name="Wang S."/>
            <person name="Sekimoto S."/>
            <person name="Aerts A.L."/>
            <person name="Choi C."/>
            <person name="Clum A."/>
            <person name="LaButti K.M."/>
            <person name="Lindquist E.A."/>
            <person name="Yee Ngan C."/>
            <person name="Ohm R.A."/>
            <person name="Salamov A.A."/>
            <person name="Grigoriev I.V."/>
            <person name="Spatafora J.W."/>
            <person name="Berbee M.L."/>
        </authorList>
    </citation>
    <scope>NUCLEOTIDE SEQUENCE [LARGE SCALE GENOMIC DNA]</scope>
    <source>
        <strain evidence="1 2">NRRL 1564</strain>
    </source>
</reference>
<protein>
    <submittedName>
        <fullName evidence="1">Uncharacterized protein</fullName>
    </submittedName>
</protein>
<accession>A0A2G5B132</accession>
<sequence length="153" mass="17377">MGCFGRKKKADNQKVTTLPLIELGDGRTLVGYIVNSGTGDPDICGLAKAVPAPESHIKYTPYSNEYLKSDNVYQTFQGMNICPYRITAHEMKVEVTTNDTFGTAFQKVVDQNPGTHIDTLDLQLFLQMRGEFDKNGKYYTFDEFWPNRNNYKD</sequence>
<proteinExistence type="predicted"/>
<keyword evidence="2" id="KW-1185">Reference proteome</keyword>
<dbReference type="AlphaFoldDB" id="A0A2G5B132"/>
<evidence type="ECO:0000313" key="2">
    <source>
        <dbReference type="Proteomes" id="UP000242474"/>
    </source>
</evidence>
<name>A0A2G5B132_COERN</name>
<gene>
    <name evidence="1" type="ORF">COEREDRAFT_90096</name>
</gene>
<dbReference type="EMBL" id="KZ303581">
    <property type="protein sequence ID" value="PIA12722.1"/>
    <property type="molecule type" value="Genomic_DNA"/>
</dbReference>